<proteinExistence type="predicted"/>
<protein>
    <submittedName>
        <fullName evidence="1">Uncharacterized protein</fullName>
    </submittedName>
</protein>
<name>A0A8S9K5B1_BRACR</name>
<sequence>MSSYSSSLSYSPTVSSLTGMPLMTYPIESSLLSIIAPSTSSSNENSQSFTLRDLTELKTTTQVVALDCCR</sequence>
<comment type="caution">
    <text evidence="1">The sequence shown here is derived from an EMBL/GenBank/DDBJ whole genome shotgun (WGS) entry which is preliminary data.</text>
</comment>
<organism evidence="1">
    <name type="scientific">Brassica cretica</name>
    <name type="common">Mustard</name>
    <dbReference type="NCBI Taxonomy" id="69181"/>
    <lineage>
        <taxon>Eukaryota</taxon>
        <taxon>Viridiplantae</taxon>
        <taxon>Streptophyta</taxon>
        <taxon>Embryophyta</taxon>
        <taxon>Tracheophyta</taxon>
        <taxon>Spermatophyta</taxon>
        <taxon>Magnoliopsida</taxon>
        <taxon>eudicotyledons</taxon>
        <taxon>Gunneridae</taxon>
        <taxon>Pentapetalae</taxon>
        <taxon>rosids</taxon>
        <taxon>malvids</taxon>
        <taxon>Brassicales</taxon>
        <taxon>Brassicaceae</taxon>
        <taxon>Brassiceae</taxon>
        <taxon>Brassica</taxon>
    </lineage>
</organism>
<dbReference type="AlphaFoldDB" id="A0A8S9K5B1"/>
<accession>A0A8S9K5B1</accession>
<reference evidence="1" key="1">
    <citation type="submission" date="2019-12" db="EMBL/GenBank/DDBJ databases">
        <title>Genome sequencing and annotation of Brassica cretica.</title>
        <authorList>
            <person name="Studholme D.J."/>
            <person name="Sarris P.F."/>
        </authorList>
    </citation>
    <scope>NUCLEOTIDE SEQUENCE</scope>
    <source>
        <strain evidence="1">PFS-102/07</strain>
        <tissue evidence="1">Leaf</tissue>
    </source>
</reference>
<dbReference type="EMBL" id="QGKY02000190">
    <property type="protein sequence ID" value="KAF2589332.1"/>
    <property type="molecule type" value="Genomic_DNA"/>
</dbReference>
<gene>
    <name evidence="1" type="ORF">F2Q70_00039013</name>
</gene>
<evidence type="ECO:0000313" key="1">
    <source>
        <dbReference type="EMBL" id="KAF2589332.1"/>
    </source>
</evidence>